<dbReference type="PANTHER" id="PTHR42720:SF1">
    <property type="entry name" value="GLYCEROL 3-PHOSPHATE OXIDASE"/>
    <property type="match status" value="1"/>
</dbReference>
<dbReference type="Gene3D" id="3.50.50.60">
    <property type="entry name" value="FAD/NAD(P)-binding domain"/>
    <property type="match status" value="1"/>
</dbReference>
<proteinExistence type="predicted"/>
<accession>A0ABN1UQZ3</accession>
<evidence type="ECO:0000313" key="2">
    <source>
        <dbReference type="EMBL" id="GAA1163027.1"/>
    </source>
</evidence>
<dbReference type="InterPro" id="IPR006076">
    <property type="entry name" value="FAD-dep_OxRdtase"/>
</dbReference>
<name>A0ABN1UQZ3_9ACTN</name>
<protein>
    <recommendedName>
        <fullName evidence="1">FAD dependent oxidoreductase domain-containing protein</fullName>
    </recommendedName>
</protein>
<gene>
    <name evidence="2" type="ORF">GCM10009654_19660</name>
</gene>
<comment type="caution">
    <text evidence="2">The sequence shown here is derived from an EMBL/GenBank/DDBJ whole genome shotgun (WGS) entry which is preliminary data.</text>
</comment>
<reference evidence="2 3" key="1">
    <citation type="journal article" date="2019" name="Int. J. Syst. Evol. Microbiol.">
        <title>The Global Catalogue of Microorganisms (GCM) 10K type strain sequencing project: providing services to taxonomists for standard genome sequencing and annotation.</title>
        <authorList>
            <consortium name="The Broad Institute Genomics Platform"/>
            <consortium name="The Broad Institute Genome Sequencing Center for Infectious Disease"/>
            <person name="Wu L."/>
            <person name="Ma J."/>
        </authorList>
    </citation>
    <scope>NUCLEOTIDE SEQUENCE [LARGE SCALE GENOMIC DNA]</scope>
    <source>
        <strain evidence="2 3">JCM 12696</strain>
    </source>
</reference>
<dbReference type="SUPFAM" id="SSF51905">
    <property type="entry name" value="FAD/NAD(P)-binding domain"/>
    <property type="match status" value="1"/>
</dbReference>
<dbReference type="PANTHER" id="PTHR42720">
    <property type="entry name" value="GLYCEROL-3-PHOSPHATE DEHYDROGENASE"/>
    <property type="match status" value="1"/>
</dbReference>
<feature type="domain" description="FAD dependent oxidoreductase" evidence="1">
    <location>
        <begin position="3"/>
        <end position="41"/>
    </location>
</feature>
<keyword evidence="3" id="KW-1185">Reference proteome</keyword>
<organism evidence="2 3">
    <name type="scientific">Streptomyces hebeiensis</name>
    <dbReference type="NCBI Taxonomy" id="229486"/>
    <lineage>
        <taxon>Bacteria</taxon>
        <taxon>Bacillati</taxon>
        <taxon>Actinomycetota</taxon>
        <taxon>Actinomycetes</taxon>
        <taxon>Kitasatosporales</taxon>
        <taxon>Streptomycetaceae</taxon>
        <taxon>Streptomyces</taxon>
    </lineage>
</organism>
<evidence type="ECO:0000313" key="3">
    <source>
        <dbReference type="Proteomes" id="UP001501371"/>
    </source>
</evidence>
<sequence length="108" mass="11177">MYDVAVVGAGVVGAALARELSGHELTVALVEARADVGDGTSRLLLWTDSFVRLPKVTVRQDGRTVARRTLAWPAAPGRVFRVPAGLLDGVSTTGGPVRIGLDGVRSGA</sequence>
<evidence type="ECO:0000259" key="1">
    <source>
        <dbReference type="Pfam" id="PF01266"/>
    </source>
</evidence>
<dbReference type="EMBL" id="BAAAKV010000014">
    <property type="protein sequence ID" value="GAA1163027.1"/>
    <property type="molecule type" value="Genomic_DNA"/>
</dbReference>
<dbReference type="InterPro" id="IPR036188">
    <property type="entry name" value="FAD/NAD-bd_sf"/>
</dbReference>
<dbReference type="Pfam" id="PF01266">
    <property type="entry name" value="DAO"/>
    <property type="match status" value="1"/>
</dbReference>
<dbReference type="Proteomes" id="UP001501371">
    <property type="component" value="Unassembled WGS sequence"/>
</dbReference>
<dbReference type="InterPro" id="IPR052745">
    <property type="entry name" value="G3P_Oxidase/Oxidoreductase"/>
</dbReference>